<evidence type="ECO:0000313" key="2">
    <source>
        <dbReference type="EMBL" id="CAG9575562.1"/>
    </source>
</evidence>
<protein>
    <submittedName>
        <fullName evidence="2">(African queen) hypothetical protein</fullName>
    </submittedName>
</protein>
<reference evidence="2" key="1">
    <citation type="submission" date="2021-09" db="EMBL/GenBank/DDBJ databases">
        <authorList>
            <person name="Martin H S."/>
        </authorList>
    </citation>
    <scope>NUCLEOTIDE SEQUENCE</scope>
</reference>
<evidence type="ECO:0000256" key="1">
    <source>
        <dbReference type="SAM" id="MobiDB-lite"/>
    </source>
</evidence>
<dbReference type="Gene3D" id="1.10.10.10">
    <property type="entry name" value="Winged helix-like DNA-binding domain superfamily/Winged helix DNA-binding domain"/>
    <property type="match status" value="1"/>
</dbReference>
<comment type="caution">
    <text evidence="2">The sequence shown here is derived from an EMBL/GenBank/DDBJ whole genome shotgun (WGS) entry which is preliminary data.</text>
</comment>
<keyword evidence="3" id="KW-1185">Reference proteome</keyword>
<gene>
    <name evidence="2" type="ORF">DCHRY22_LOCUS11439</name>
</gene>
<dbReference type="Proteomes" id="UP000789524">
    <property type="component" value="Unassembled WGS sequence"/>
</dbReference>
<feature type="region of interest" description="Disordered" evidence="1">
    <location>
        <begin position="105"/>
        <end position="124"/>
    </location>
</feature>
<name>A0A8J2W1X3_9NEOP</name>
<sequence>MPASVEEGETQLFTIEANKSRAVTIRSWVVEVVNGSAKYQNTLENVIFSRRLHQKLRVDSLTFEEEFNALFLASDQSDSEGDIEEFLVSDRDCLQLRVSDQDEDLEENISEVDSSNVRSQITTKGDSTDSFDDACLFRNYEKLNYRRKNSISSKTPPNARVRTLQHNMYNTHAYGSKLIGRIVGQYEGGKSQREIRDGLYVPLSTINRVIVQFKRDEKTSVPHDQEDLDLLTGKNGR</sequence>
<dbReference type="EMBL" id="CAKASE010000074">
    <property type="protein sequence ID" value="CAG9575562.1"/>
    <property type="molecule type" value="Genomic_DNA"/>
</dbReference>
<dbReference type="OrthoDB" id="7480326at2759"/>
<organism evidence="2 3">
    <name type="scientific">Danaus chrysippus</name>
    <name type="common">African queen</name>
    <dbReference type="NCBI Taxonomy" id="151541"/>
    <lineage>
        <taxon>Eukaryota</taxon>
        <taxon>Metazoa</taxon>
        <taxon>Ecdysozoa</taxon>
        <taxon>Arthropoda</taxon>
        <taxon>Hexapoda</taxon>
        <taxon>Insecta</taxon>
        <taxon>Pterygota</taxon>
        <taxon>Neoptera</taxon>
        <taxon>Endopterygota</taxon>
        <taxon>Lepidoptera</taxon>
        <taxon>Glossata</taxon>
        <taxon>Ditrysia</taxon>
        <taxon>Papilionoidea</taxon>
        <taxon>Nymphalidae</taxon>
        <taxon>Danainae</taxon>
        <taxon>Danaini</taxon>
        <taxon>Danaina</taxon>
        <taxon>Danaus</taxon>
        <taxon>Anosia</taxon>
    </lineage>
</organism>
<dbReference type="InterPro" id="IPR036388">
    <property type="entry name" value="WH-like_DNA-bd_sf"/>
</dbReference>
<feature type="compositionally biased region" description="Polar residues" evidence="1">
    <location>
        <begin position="111"/>
        <end position="124"/>
    </location>
</feature>
<dbReference type="AlphaFoldDB" id="A0A8J2W1X3"/>
<accession>A0A8J2W1X3</accession>
<evidence type="ECO:0000313" key="3">
    <source>
        <dbReference type="Proteomes" id="UP000789524"/>
    </source>
</evidence>
<proteinExistence type="predicted"/>